<gene>
    <name evidence="1" type="ORF">Tdes44962_MAKER10274</name>
</gene>
<accession>A0A9W7SLR4</accession>
<dbReference type="AlphaFoldDB" id="A0A9W7SLR4"/>
<comment type="caution">
    <text evidence="1">The sequence shown here is derived from an EMBL/GenBank/DDBJ whole genome shotgun (WGS) entry which is preliminary data.</text>
</comment>
<name>A0A9W7SLR4_9PEZI</name>
<dbReference type="Proteomes" id="UP001138500">
    <property type="component" value="Unassembled WGS sequence"/>
</dbReference>
<organism evidence="1 2">
    <name type="scientific">Teratosphaeria destructans</name>
    <dbReference type="NCBI Taxonomy" id="418781"/>
    <lineage>
        <taxon>Eukaryota</taxon>
        <taxon>Fungi</taxon>
        <taxon>Dikarya</taxon>
        <taxon>Ascomycota</taxon>
        <taxon>Pezizomycotina</taxon>
        <taxon>Dothideomycetes</taxon>
        <taxon>Dothideomycetidae</taxon>
        <taxon>Mycosphaerellales</taxon>
        <taxon>Teratosphaeriaceae</taxon>
        <taxon>Teratosphaeria</taxon>
    </lineage>
</organism>
<dbReference type="EMBL" id="RIBY02002207">
    <property type="protein sequence ID" value="KAH9822784.1"/>
    <property type="molecule type" value="Genomic_DNA"/>
</dbReference>
<reference evidence="1 2" key="2">
    <citation type="journal article" date="2021" name="Curr. Genet.">
        <title>Genetic response to nitrogen starvation in the aggressive Eucalyptus foliar pathogen Teratosphaeria destructans.</title>
        <authorList>
            <person name="Havenga M."/>
            <person name="Wingfield B.D."/>
            <person name="Wingfield M.J."/>
            <person name="Dreyer L.L."/>
            <person name="Roets F."/>
            <person name="Aylward J."/>
        </authorList>
    </citation>
    <scope>NUCLEOTIDE SEQUENCE [LARGE SCALE GENOMIC DNA]</scope>
    <source>
        <strain evidence="1">CMW44962</strain>
    </source>
</reference>
<evidence type="ECO:0000313" key="2">
    <source>
        <dbReference type="Proteomes" id="UP001138500"/>
    </source>
</evidence>
<proteinExistence type="predicted"/>
<sequence length="63" mass="7018">MDVQASFDREDLITAATSDGPADRDRRAAINELAKLALTQRFMGSYLRWTVKGEAKYDIATVP</sequence>
<reference evidence="1 2" key="1">
    <citation type="journal article" date="2018" name="IMA Fungus">
        <title>IMA Genome-F 10: Nine draft genome sequences of Claviceps purpurea s.lat., including C. arundinis, C. humidiphila, and C. cf. spartinae, pseudomolecules for the pitch canker pathogen Fusarium circinatum, draft genome of Davidsoniella eucalypti, Grosmannia galeiformis, Quambalaria eucalypti, and Teratosphaeria destructans.</title>
        <authorList>
            <person name="Wingfield B.D."/>
            <person name="Liu M."/>
            <person name="Nguyen H.D."/>
            <person name="Lane F.A."/>
            <person name="Morgan S.W."/>
            <person name="De Vos L."/>
            <person name="Wilken P.M."/>
            <person name="Duong T.A."/>
            <person name="Aylward J."/>
            <person name="Coetzee M.P."/>
            <person name="Dadej K."/>
            <person name="De Beer Z.W."/>
            <person name="Findlay W."/>
            <person name="Havenga M."/>
            <person name="Kolarik M."/>
            <person name="Menzies J.G."/>
            <person name="Naidoo K."/>
            <person name="Pochopski O."/>
            <person name="Shoukouhi P."/>
            <person name="Santana Q.C."/>
            <person name="Seifert K.A."/>
            <person name="Soal N."/>
            <person name="Steenkamp E.T."/>
            <person name="Tatham C.T."/>
            <person name="van der Nest M.A."/>
            <person name="Wingfield M.J."/>
        </authorList>
    </citation>
    <scope>NUCLEOTIDE SEQUENCE [LARGE SCALE GENOMIC DNA]</scope>
    <source>
        <strain evidence="1">CMW44962</strain>
    </source>
</reference>
<keyword evidence="2" id="KW-1185">Reference proteome</keyword>
<protein>
    <submittedName>
        <fullName evidence="1">Uncharacterized protein</fullName>
    </submittedName>
</protein>
<evidence type="ECO:0000313" key="1">
    <source>
        <dbReference type="EMBL" id="KAH9822784.1"/>
    </source>
</evidence>